<keyword evidence="7" id="KW-1185">Reference proteome</keyword>
<reference evidence="6" key="2">
    <citation type="submission" date="2020-05" db="EMBL/GenBank/DDBJ databases">
        <authorList>
            <person name="Kim H.-S."/>
            <person name="Proctor R.H."/>
            <person name="Brown D.W."/>
        </authorList>
    </citation>
    <scope>NUCLEOTIDE SEQUENCE</scope>
    <source>
        <strain evidence="6">NRRL 20472</strain>
    </source>
</reference>
<evidence type="ECO:0000256" key="2">
    <source>
        <dbReference type="ARBA" id="ARBA00022723"/>
    </source>
</evidence>
<dbReference type="InterPro" id="IPR011032">
    <property type="entry name" value="GroES-like_sf"/>
</dbReference>
<evidence type="ECO:0000313" key="7">
    <source>
        <dbReference type="Proteomes" id="UP000622797"/>
    </source>
</evidence>
<comment type="cofactor">
    <cofactor evidence="1">
        <name>Zn(2+)</name>
        <dbReference type="ChEBI" id="CHEBI:29105"/>
    </cofactor>
</comment>
<dbReference type="OrthoDB" id="442947at2759"/>
<keyword evidence="3" id="KW-0862">Zinc</keyword>
<evidence type="ECO:0000256" key="1">
    <source>
        <dbReference type="ARBA" id="ARBA00001947"/>
    </source>
</evidence>
<dbReference type="SUPFAM" id="SSF51735">
    <property type="entry name" value="NAD(P)-binding Rossmann-fold domains"/>
    <property type="match status" value="1"/>
</dbReference>
<feature type="domain" description="Alcohol dehydrogenase-like N-terminal" evidence="5">
    <location>
        <begin position="1"/>
        <end position="69"/>
    </location>
</feature>
<proteinExistence type="predicted"/>
<dbReference type="EMBL" id="JABEXW010000196">
    <property type="protein sequence ID" value="KAF4968547.1"/>
    <property type="molecule type" value="Genomic_DNA"/>
</dbReference>
<dbReference type="PANTHER" id="PTHR42813:SF6">
    <property type="entry name" value="ALCOHOL DEHYDROGENASE (EUROFUNG)"/>
    <property type="match status" value="1"/>
</dbReference>
<gene>
    <name evidence="6" type="ORF">FSARC_4114</name>
</gene>
<evidence type="ECO:0000256" key="3">
    <source>
        <dbReference type="ARBA" id="ARBA00022833"/>
    </source>
</evidence>
<organism evidence="6 7">
    <name type="scientific">Fusarium sarcochroum</name>
    <dbReference type="NCBI Taxonomy" id="1208366"/>
    <lineage>
        <taxon>Eukaryota</taxon>
        <taxon>Fungi</taxon>
        <taxon>Dikarya</taxon>
        <taxon>Ascomycota</taxon>
        <taxon>Pezizomycotina</taxon>
        <taxon>Sordariomycetes</taxon>
        <taxon>Hypocreomycetidae</taxon>
        <taxon>Hypocreales</taxon>
        <taxon>Nectriaceae</taxon>
        <taxon>Fusarium</taxon>
        <taxon>Fusarium lateritium species complex</taxon>
    </lineage>
</organism>
<dbReference type="PANTHER" id="PTHR42813">
    <property type="entry name" value="ZINC-TYPE ALCOHOL DEHYDROGENASE-LIKE"/>
    <property type="match status" value="1"/>
</dbReference>
<dbReference type="Proteomes" id="UP000622797">
    <property type="component" value="Unassembled WGS sequence"/>
</dbReference>
<dbReference type="InterPro" id="IPR036291">
    <property type="entry name" value="NAD(P)-bd_dom_sf"/>
</dbReference>
<sequence>MGHEFVGEIHEAGPGLQTFKKGDCVVAPFTITCGSCFYCKGGMSSRCISSRLFGLPVIHGGQADFVRVRLVDSSFVHAPDGIDRKKLVLMADIFPTGYFVAFNTFEDLLSSSIERGTVLIFGCGPVGLFALISARSYRPKHLIAIDKVPSRLQMAKTLGAEAWNLQDNETSLRERAMELTKGRGADIIIEVVGHADALRMGFDLLRPFGRISSVRIHNEQIPWTGNGG</sequence>
<reference evidence="6" key="1">
    <citation type="journal article" date="2020" name="BMC Genomics">
        <title>Correction to: Identification and distribution of gene clusters required for synthesis of sphingolipid metabolism inhibitors in diverse species of the filamentous fungus Fusarium.</title>
        <authorList>
            <person name="Kim H.S."/>
            <person name="Lohmar J.M."/>
            <person name="Busman M."/>
            <person name="Brown D.W."/>
            <person name="Naumann T.A."/>
            <person name="Divon H.H."/>
            <person name="Lysoe E."/>
            <person name="Uhlig S."/>
            <person name="Proctor R.H."/>
        </authorList>
    </citation>
    <scope>NUCLEOTIDE SEQUENCE</scope>
    <source>
        <strain evidence="6">NRRL 20472</strain>
    </source>
</reference>
<dbReference type="Pfam" id="PF08240">
    <property type="entry name" value="ADH_N"/>
    <property type="match status" value="1"/>
</dbReference>
<evidence type="ECO:0000313" key="6">
    <source>
        <dbReference type="EMBL" id="KAF4968547.1"/>
    </source>
</evidence>
<dbReference type="GO" id="GO:0046872">
    <property type="term" value="F:metal ion binding"/>
    <property type="evidence" value="ECO:0007669"/>
    <property type="project" value="UniProtKB-KW"/>
</dbReference>
<evidence type="ECO:0008006" key="8">
    <source>
        <dbReference type="Google" id="ProtNLM"/>
    </source>
</evidence>
<keyword evidence="2" id="KW-0479">Metal-binding</keyword>
<dbReference type="InterPro" id="IPR013154">
    <property type="entry name" value="ADH-like_N"/>
</dbReference>
<dbReference type="Gene3D" id="3.40.50.720">
    <property type="entry name" value="NAD(P)-binding Rossmann-like Domain"/>
    <property type="match status" value="1"/>
</dbReference>
<protein>
    <recommendedName>
        <fullName evidence="8">Alcohol dehydrogenase</fullName>
    </recommendedName>
</protein>
<evidence type="ECO:0000259" key="4">
    <source>
        <dbReference type="Pfam" id="PF00107"/>
    </source>
</evidence>
<dbReference type="Pfam" id="PF00107">
    <property type="entry name" value="ADH_zinc_N"/>
    <property type="match status" value="1"/>
</dbReference>
<comment type="caution">
    <text evidence="6">The sequence shown here is derived from an EMBL/GenBank/DDBJ whole genome shotgun (WGS) entry which is preliminary data.</text>
</comment>
<name>A0A8H4U2M3_9HYPO</name>
<dbReference type="Gene3D" id="3.90.180.10">
    <property type="entry name" value="Medium-chain alcohol dehydrogenases, catalytic domain"/>
    <property type="match status" value="1"/>
</dbReference>
<accession>A0A8H4U2M3</accession>
<feature type="domain" description="Alcohol dehydrogenase-like C-terminal" evidence="4">
    <location>
        <begin position="125"/>
        <end position="214"/>
    </location>
</feature>
<dbReference type="SUPFAM" id="SSF50129">
    <property type="entry name" value="GroES-like"/>
    <property type="match status" value="1"/>
</dbReference>
<dbReference type="InterPro" id="IPR013149">
    <property type="entry name" value="ADH-like_C"/>
</dbReference>
<evidence type="ECO:0000259" key="5">
    <source>
        <dbReference type="Pfam" id="PF08240"/>
    </source>
</evidence>
<dbReference type="AlphaFoldDB" id="A0A8H4U2M3"/>